<evidence type="ECO:0000313" key="2">
    <source>
        <dbReference type="EMBL" id="WNC16307.1"/>
    </source>
</evidence>
<name>A0ABY9T8U9_BREBE</name>
<dbReference type="Proteomes" id="UP001256827">
    <property type="component" value="Chromosome"/>
</dbReference>
<dbReference type="Gene3D" id="3.40.430.10">
    <property type="entry name" value="Dihydrofolate Reductase, subunit A"/>
    <property type="match status" value="1"/>
</dbReference>
<dbReference type="RefSeq" id="WP_310770850.1">
    <property type="nucleotide sequence ID" value="NZ_CP134050.1"/>
</dbReference>
<dbReference type="SUPFAM" id="SSF53597">
    <property type="entry name" value="Dihydrofolate reductase-like"/>
    <property type="match status" value="1"/>
</dbReference>
<reference evidence="2 3" key="1">
    <citation type="submission" date="2023-09" db="EMBL/GenBank/DDBJ databases">
        <title>Complete Genome and Methylome dissection of Bacillus brevis NEB573 original source of BbsI restriction endonuclease.</title>
        <authorList>
            <person name="Fomenkov A."/>
            <person name="Roberts R.D."/>
        </authorList>
    </citation>
    <scope>NUCLEOTIDE SEQUENCE [LARGE SCALE GENOMIC DNA]</scope>
    <source>
        <strain evidence="2 3">NEB573</strain>
    </source>
</reference>
<proteinExistence type="predicted"/>
<dbReference type="InterPro" id="IPR024072">
    <property type="entry name" value="DHFR-like_dom_sf"/>
</dbReference>
<feature type="domain" description="Bacterial bifunctional deaminase-reductase C-terminal" evidence="1">
    <location>
        <begin position="4"/>
        <end position="181"/>
    </location>
</feature>
<dbReference type="InterPro" id="IPR002734">
    <property type="entry name" value="RibDG_C"/>
</dbReference>
<sequence>MGSIVLYMQISLDGIVSDVDRWASIDDGILEGALDYYDSLDAIVIGANSYPSMAEYWQQAELASESALERSFAKRINELPKIVLSRAEMELAWKNSELLLYRDEESLVRGIESLRGRMAKDISVESGVRTWQRLLRHDLFDELRMLVHPAVAKVGEKLFAGAEESRALLLESSRVYDSGVVELHYRKKG</sequence>
<accession>A0ABY9T8U9</accession>
<gene>
    <name evidence="2" type="ORF">RGB73_08330</name>
</gene>
<evidence type="ECO:0000313" key="3">
    <source>
        <dbReference type="Proteomes" id="UP001256827"/>
    </source>
</evidence>
<dbReference type="EMBL" id="CP134050">
    <property type="protein sequence ID" value="WNC16307.1"/>
    <property type="molecule type" value="Genomic_DNA"/>
</dbReference>
<evidence type="ECO:0000259" key="1">
    <source>
        <dbReference type="Pfam" id="PF01872"/>
    </source>
</evidence>
<dbReference type="Pfam" id="PF01872">
    <property type="entry name" value="RibD_C"/>
    <property type="match status" value="1"/>
</dbReference>
<keyword evidence="3" id="KW-1185">Reference proteome</keyword>
<organism evidence="2 3">
    <name type="scientific">Brevibacillus brevis</name>
    <name type="common">Bacillus brevis</name>
    <dbReference type="NCBI Taxonomy" id="1393"/>
    <lineage>
        <taxon>Bacteria</taxon>
        <taxon>Bacillati</taxon>
        <taxon>Bacillota</taxon>
        <taxon>Bacilli</taxon>
        <taxon>Bacillales</taxon>
        <taxon>Paenibacillaceae</taxon>
        <taxon>Brevibacillus</taxon>
    </lineage>
</organism>
<protein>
    <submittedName>
        <fullName evidence="2">Dihydrofolate reductase family protein</fullName>
    </submittedName>
</protein>